<name>A0A433XD39_9BACL</name>
<gene>
    <name evidence="2" type="ORF">EJP77_10350</name>
</gene>
<dbReference type="InterPro" id="IPR016024">
    <property type="entry name" value="ARM-type_fold"/>
</dbReference>
<evidence type="ECO:0000313" key="3">
    <source>
        <dbReference type="Proteomes" id="UP000272464"/>
    </source>
</evidence>
<dbReference type="PANTHER" id="PTHR12697:SF5">
    <property type="entry name" value="DEOXYHYPUSINE HYDROXYLASE"/>
    <property type="match status" value="1"/>
</dbReference>
<dbReference type="PANTHER" id="PTHR12697">
    <property type="entry name" value="PBS LYASE HEAT-LIKE PROTEIN"/>
    <property type="match status" value="1"/>
</dbReference>
<feature type="region of interest" description="Disordered" evidence="1">
    <location>
        <begin position="1"/>
        <end position="31"/>
    </location>
</feature>
<proteinExistence type="predicted"/>
<accession>A0A433XD39</accession>
<dbReference type="Proteomes" id="UP000272464">
    <property type="component" value="Unassembled WGS sequence"/>
</dbReference>
<dbReference type="InterPro" id="IPR011989">
    <property type="entry name" value="ARM-like"/>
</dbReference>
<evidence type="ECO:0000256" key="1">
    <source>
        <dbReference type="SAM" id="MobiDB-lite"/>
    </source>
</evidence>
<dbReference type="OrthoDB" id="2663371at2"/>
<dbReference type="GO" id="GO:0016491">
    <property type="term" value="F:oxidoreductase activity"/>
    <property type="evidence" value="ECO:0007669"/>
    <property type="project" value="TreeGrafter"/>
</dbReference>
<dbReference type="Gene3D" id="1.25.10.10">
    <property type="entry name" value="Leucine-rich Repeat Variant"/>
    <property type="match status" value="1"/>
</dbReference>
<keyword evidence="3" id="KW-1185">Reference proteome</keyword>
<sequence>MYNNYKKGSRAGVSKLPNASNKSRGADKVMSDELVNKNQTSELKIHVNELAKRETMWPAFHALVKSGESSVPVLIKALKEDDDIVRAVSAVVLGEIGPIADQAIPDLIQLLHDNNKEARMSAALALIKIGNEAVQALEQCLQSDNPLAKFWAAWALIMNDSSKMEAVPILKEAWETSKDKYVTLAAAEGLSKAMKWRIDELKE</sequence>
<dbReference type="Pfam" id="PF13646">
    <property type="entry name" value="HEAT_2"/>
    <property type="match status" value="1"/>
</dbReference>
<evidence type="ECO:0000313" key="2">
    <source>
        <dbReference type="EMBL" id="RUT31778.1"/>
    </source>
</evidence>
<dbReference type="AlphaFoldDB" id="A0A433XD39"/>
<dbReference type="SUPFAM" id="SSF48371">
    <property type="entry name" value="ARM repeat"/>
    <property type="match status" value="1"/>
</dbReference>
<organism evidence="2 3">
    <name type="scientific">Paenibacillus zeisoli</name>
    <dbReference type="NCBI Taxonomy" id="2496267"/>
    <lineage>
        <taxon>Bacteria</taxon>
        <taxon>Bacillati</taxon>
        <taxon>Bacillota</taxon>
        <taxon>Bacilli</taxon>
        <taxon>Bacillales</taxon>
        <taxon>Paenibacillaceae</taxon>
        <taxon>Paenibacillus</taxon>
    </lineage>
</organism>
<dbReference type="EMBL" id="RZNX01000003">
    <property type="protein sequence ID" value="RUT31778.1"/>
    <property type="molecule type" value="Genomic_DNA"/>
</dbReference>
<comment type="caution">
    <text evidence="2">The sequence shown here is derived from an EMBL/GenBank/DDBJ whole genome shotgun (WGS) entry which is preliminary data.</text>
</comment>
<protein>
    <submittedName>
        <fullName evidence="2">HEAT repeat domain-containing protein</fullName>
    </submittedName>
</protein>
<reference evidence="2 3" key="1">
    <citation type="submission" date="2018-12" db="EMBL/GenBank/DDBJ databases">
        <authorList>
            <person name="Sun L."/>
            <person name="Chen Z."/>
        </authorList>
    </citation>
    <scope>NUCLEOTIDE SEQUENCE [LARGE SCALE GENOMIC DNA]</scope>
    <source>
        <strain evidence="2 3">3-5-3</strain>
    </source>
</reference>